<comment type="subcellular location">
    <subcellularLocation>
        <location evidence="1 7 8">Nucleus</location>
    </subcellularLocation>
</comment>
<dbReference type="InterPro" id="IPR001356">
    <property type="entry name" value="HD"/>
</dbReference>
<dbReference type="Gene3D" id="1.10.10.60">
    <property type="entry name" value="Homeodomain-like"/>
    <property type="match status" value="1"/>
</dbReference>
<dbReference type="FunFam" id="1.10.10.60:FF:000101">
    <property type="entry name" value="NK2 homeobox 8"/>
    <property type="match status" value="1"/>
</dbReference>
<keyword evidence="3" id="KW-0217">Developmental protein</keyword>
<dbReference type="GO" id="GO:0000978">
    <property type="term" value="F:RNA polymerase II cis-regulatory region sequence-specific DNA binding"/>
    <property type="evidence" value="ECO:0007669"/>
    <property type="project" value="TreeGrafter"/>
</dbReference>
<keyword evidence="12" id="KW-1185">Reference proteome</keyword>
<dbReference type="Proteomes" id="UP000625711">
    <property type="component" value="Unassembled WGS sequence"/>
</dbReference>
<proteinExistence type="inferred from homology"/>
<dbReference type="InterPro" id="IPR017970">
    <property type="entry name" value="Homeobox_CS"/>
</dbReference>
<evidence type="ECO:0000256" key="9">
    <source>
        <dbReference type="SAM" id="MobiDB-lite"/>
    </source>
</evidence>
<dbReference type="InterPro" id="IPR020479">
    <property type="entry name" value="HD_metazoa"/>
</dbReference>
<name>A0A834II84_RHYFE</name>
<feature type="compositionally biased region" description="Polar residues" evidence="9">
    <location>
        <begin position="324"/>
        <end position="333"/>
    </location>
</feature>
<organism evidence="11 12">
    <name type="scientific">Rhynchophorus ferrugineus</name>
    <name type="common">Red palm weevil</name>
    <name type="synonym">Curculio ferrugineus</name>
    <dbReference type="NCBI Taxonomy" id="354439"/>
    <lineage>
        <taxon>Eukaryota</taxon>
        <taxon>Metazoa</taxon>
        <taxon>Ecdysozoa</taxon>
        <taxon>Arthropoda</taxon>
        <taxon>Hexapoda</taxon>
        <taxon>Insecta</taxon>
        <taxon>Pterygota</taxon>
        <taxon>Neoptera</taxon>
        <taxon>Endopterygota</taxon>
        <taxon>Coleoptera</taxon>
        <taxon>Polyphaga</taxon>
        <taxon>Cucujiformia</taxon>
        <taxon>Curculionidae</taxon>
        <taxon>Dryophthorinae</taxon>
        <taxon>Rhynchophorus</taxon>
    </lineage>
</organism>
<feature type="compositionally biased region" description="Low complexity" evidence="9">
    <location>
        <begin position="310"/>
        <end position="321"/>
    </location>
</feature>
<comment type="similarity">
    <text evidence="2">Belongs to the NK-2 homeobox family.</text>
</comment>
<keyword evidence="4 7" id="KW-0238">DNA-binding</keyword>
<dbReference type="OrthoDB" id="6159439at2759"/>
<evidence type="ECO:0000256" key="7">
    <source>
        <dbReference type="PROSITE-ProRule" id="PRU00108"/>
    </source>
</evidence>
<feature type="DNA-binding region" description="Homeobox" evidence="7">
    <location>
        <begin position="386"/>
        <end position="445"/>
    </location>
</feature>
<sequence length="515" mass="56633">MSLIYLHGKGDRDTEPTPFPPLRRNNPIIVRDSQGRGPLTPAGLYKHQEALCSTWRNDHFCTRVRYTSLDSRAGRDAPLRFANAGSSHTPPPVIGPRERFRKEPLIQGCPSVPLDIFESVRVSVLSNGLSSDGVSSAERIPLKVAAKTEIDTRSVEEEPIMPPSNDAEAKSGGLVAISQAAVNGATAHNPAALFAWPPLIFPWMPLLPGALCSTAMRNALPGLIDSIKMTTSIGNPRQPGGFAISDILELDRQSTQHSELDPGLNENGYTTTDLSYLRRWPQLPDHSLPPLQPAHAQTAMLPSLHPPQISPDSTSPPISDRSSVEPSSLTDPNLSMGMSMGIKMENNNASVSNGGLSDNEDGEDGIDEDVGKEEDRDQKSAGGTKKRKRRVLFSKAQTYELERRFRQQKYLSAPEREHLASIIRLTPTQVKIWFQNHRYKTKRAQHEKGLHDQQNNNPLPSPRRVAVPVLVKDGRPCLGGASKPQDNLQIPHSHLGLMGTYPPPHPILYSQPPLW</sequence>
<evidence type="ECO:0000259" key="10">
    <source>
        <dbReference type="PROSITE" id="PS50071"/>
    </source>
</evidence>
<dbReference type="AlphaFoldDB" id="A0A834II84"/>
<dbReference type="Pfam" id="PF00046">
    <property type="entry name" value="Homeodomain"/>
    <property type="match status" value="1"/>
</dbReference>
<dbReference type="EMBL" id="JAACXV010000251">
    <property type="protein sequence ID" value="KAF7281225.1"/>
    <property type="molecule type" value="Genomic_DNA"/>
</dbReference>
<dbReference type="PROSITE" id="PS50071">
    <property type="entry name" value="HOMEOBOX_2"/>
    <property type="match status" value="1"/>
</dbReference>
<evidence type="ECO:0000256" key="3">
    <source>
        <dbReference type="ARBA" id="ARBA00022473"/>
    </source>
</evidence>
<feature type="region of interest" description="Disordered" evidence="9">
    <location>
        <begin position="302"/>
        <end position="390"/>
    </location>
</feature>
<feature type="region of interest" description="Disordered" evidence="9">
    <location>
        <begin position="1"/>
        <end position="26"/>
    </location>
</feature>
<dbReference type="PROSITE" id="PS00027">
    <property type="entry name" value="HOMEOBOX_1"/>
    <property type="match status" value="1"/>
</dbReference>
<dbReference type="InterPro" id="IPR009057">
    <property type="entry name" value="Homeodomain-like_sf"/>
</dbReference>
<evidence type="ECO:0000256" key="6">
    <source>
        <dbReference type="ARBA" id="ARBA00023242"/>
    </source>
</evidence>
<evidence type="ECO:0000256" key="4">
    <source>
        <dbReference type="ARBA" id="ARBA00023125"/>
    </source>
</evidence>
<keyword evidence="5 7" id="KW-0371">Homeobox</keyword>
<dbReference type="PRINTS" id="PR00024">
    <property type="entry name" value="HOMEOBOX"/>
</dbReference>
<protein>
    <recommendedName>
        <fullName evidence="10">Homeobox domain-containing protein</fullName>
    </recommendedName>
</protein>
<dbReference type="GO" id="GO:0005634">
    <property type="term" value="C:nucleus"/>
    <property type="evidence" value="ECO:0007669"/>
    <property type="project" value="UniProtKB-SubCell"/>
</dbReference>
<comment type="caution">
    <text evidence="11">The sequence shown here is derived from an EMBL/GenBank/DDBJ whole genome shotgun (WGS) entry which is preliminary data.</text>
</comment>
<gene>
    <name evidence="11" type="ORF">GWI33_005015</name>
</gene>
<evidence type="ECO:0000256" key="1">
    <source>
        <dbReference type="ARBA" id="ARBA00004123"/>
    </source>
</evidence>
<evidence type="ECO:0000256" key="8">
    <source>
        <dbReference type="RuleBase" id="RU000682"/>
    </source>
</evidence>
<evidence type="ECO:0000256" key="5">
    <source>
        <dbReference type="ARBA" id="ARBA00023155"/>
    </source>
</evidence>
<accession>A0A834II84</accession>
<dbReference type="GO" id="GO:0000981">
    <property type="term" value="F:DNA-binding transcription factor activity, RNA polymerase II-specific"/>
    <property type="evidence" value="ECO:0007669"/>
    <property type="project" value="InterPro"/>
</dbReference>
<keyword evidence="6 7" id="KW-0539">Nucleus</keyword>
<dbReference type="PANTHER" id="PTHR24340">
    <property type="entry name" value="HOMEOBOX PROTEIN NKX"/>
    <property type="match status" value="1"/>
</dbReference>
<evidence type="ECO:0000313" key="11">
    <source>
        <dbReference type="EMBL" id="KAF7281225.1"/>
    </source>
</evidence>
<evidence type="ECO:0000313" key="12">
    <source>
        <dbReference type="Proteomes" id="UP000625711"/>
    </source>
</evidence>
<feature type="domain" description="Homeobox" evidence="10">
    <location>
        <begin position="384"/>
        <end position="444"/>
    </location>
</feature>
<feature type="compositionally biased region" description="Acidic residues" evidence="9">
    <location>
        <begin position="358"/>
        <end position="372"/>
    </location>
</feature>
<feature type="compositionally biased region" description="Polar residues" evidence="9">
    <location>
        <begin position="345"/>
        <end position="356"/>
    </location>
</feature>
<dbReference type="SUPFAM" id="SSF46689">
    <property type="entry name" value="Homeodomain-like"/>
    <property type="match status" value="1"/>
</dbReference>
<dbReference type="SMART" id="SM00389">
    <property type="entry name" value="HOX"/>
    <property type="match status" value="1"/>
</dbReference>
<dbReference type="GO" id="GO:0030154">
    <property type="term" value="P:cell differentiation"/>
    <property type="evidence" value="ECO:0007669"/>
    <property type="project" value="TreeGrafter"/>
</dbReference>
<dbReference type="PANTHER" id="PTHR24340:SF82">
    <property type="entry name" value="HOMEOBOX PROTEIN VND"/>
    <property type="match status" value="1"/>
</dbReference>
<evidence type="ECO:0000256" key="2">
    <source>
        <dbReference type="ARBA" id="ARBA00005661"/>
    </source>
</evidence>
<dbReference type="InterPro" id="IPR050394">
    <property type="entry name" value="Homeobox_NK-like"/>
</dbReference>
<reference evidence="11" key="1">
    <citation type="submission" date="2020-08" db="EMBL/GenBank/DDBJ databases">
        <title>Genome sequencing and assembly of the red palm weevil Rhynchophorus ferrugineus.</title>
        <authorList>
            <person name="Dias G.B."/>
            <person name="Bergman C.M."/>
            <person name="Manee M."/>
        </authorList>
    </citation>
    <scope>NUCLEOTIDE SEQUENCE</scope>
    <source>
        <strain evidence="11">AA-2017</strain>
        <tissue evidence="11">Whole larva</tissue>
    </source>
</reference>
<dbReference type="CDD" id="cd00086">
    <property type="entry name" value="homeodomain"/>
    <property type="match status" value="1"/>
</dbReference>